<evidence type="ECO:0000313" key="5">
    <source>
        <dbReference type="Proteomes" id="UP000283644"/>
    </source>
</evidence>
<accession>A0A417XXI9</accession>
<dbReference type="AlphaFoldDB" id="A0A417XXI9"/>
<comment type="caution">
    <text evidence="4">The sequence shown here is derived from an EMBL/GenBank/DDBJ whole genome shotgun (WGS) entry which is preliminary data.</text>
</comment>
<name>A0A417XXI9_9ACTN</name>
<reference evidence="4 5" key="1">
    <citation type="submission" date="2018-09" db="EMBL/GenBank/DDBJ databases">
        <title>Genome sequencing of Nocardioides immobilis CCTCC AB 2017083 for comparison to Nocardioides silvaticus.</title>
        <authorList>
            <person name="Li C."/>
            <person name="Wang G."/>
        </authorList>
    </citation>
    <scope>NUCLEOTIDE SEQUENCE [LARGE SCALE GENOMIC DNA]</scope>
    <source>
        <strain evidence="4 5">CCTCC AB 2017083</strain>
    </source>
</reference>
<evidence type="ECO:0000256" key="2">
    <source>
        <dbReference type="SAM" id="Phobius"/>
    </source>
</evidence>
<dbReference type="NCBIfam" id="NF047619">
    <property type="entry name" value="NADase_discoid"/>
    <property type="match status" value="1"/>
</dbReference>
<gene>
    <name evidence="4" type="ORF">D0Z08_21170</name>
</gene>
<feature type="region of interest" description="Disordered" evidence="1">
    <location>
        <begin position="52"/>
        <end position="81"/>
    </location>
</feature>
<protein>
    <submittedName>
        <fullName evidence="4">Zinc ribbon domain-containing protein</fullName>
    </submittedName>
</protein>
<keyword evidence="2" id="KW-0472">Membrane</keyword>
<dbReference type="RefSeq" id="WP_118927247.1">
    <property type="nucleotide sequence ID" value="NZ_QXGH01000026.1"/>
</dbReference>
<dbReference type="InterPro" id="IPR008979">
    <property type="entry name" value="Galactose-bd-like_sf"/>
</dbReference>
<evidence type="ECO:0000256" key="1">
    <source>
        <dbReference type="SAM" id="MobiDB-lite"/>
    </source>
</evidence>
<evidence type="ECO:0000313" key="4">
    <source>
        <dbReference type="EMBL" id="RHW25198.1"/>
    </source>
</evidence>
<dbReference type="Proteomes" id="UP000283644">
    <property type="component" value="Unassembled WGS sequence"/>
</dbReference>
<dbReference type="EMBL" id="QXGH01000026">
    <property type="protein sequence ID" value="RHW25198.1"/>
    <property type="molecule type" value="Genomic_DNA"/>
</dbReference>
<feature type="domain" description="NAD glycohydrolase translocation F5/8 type C" evidence="3">
    <location>
        <begin position="174"/>
        <end position="310"/>
    </location>
</feature>
<organism evidence="4 5">
    <name type="scientific">Nocardioides immobilis</name>
    <dbReference type="NCBI Taxonomy" id="2049295"/>
    <lineage>
        <taxon>Bacteria</taxon>
        <taxon>Bacillati</taxon>
        <taxon>Actinomycetota</taxon>
        <taxon>Actinomycetes</taxon>
        <taxon>Propionibacteriales</taxon>
        <taxon>Nocardioidaceae</taxon>
        <taxon>Nocardioides</taxon>
    </lineage>
</organism>
<dbReference type="Gene3D" id="2.60.120.260">
    <property type="entry name" value="Galactose-binding domain-like"/>
    <property type="match status" value="1"/>
</dbReference>
<feature type="region of interest" description="Disordered" evidence="1">
    <location>
        <begin position="142"/>
        <end position="165"/>
    </location>
</feature>
<keyword evidence="2" id="KW-1133">Transmembrane helix</keyword>
<sequence>MKFCTNCGHQLSVGRYCTNCGARVPSIPVDAPRHQPDYPTAVRTDAFPAIPAVAPLDPADPTAPPPPPPPGPPPSSARYPLYADTVQPPAAGAPAAPLATASYGAVPPRRRSATPWLFAVLALVVIALLGGGLLLLGPSDDDADASRGSGRGNGPQGGPTTALEPADIAVPGTASASTDEDGNRVTFKAANMLDGDPRTSWRMSGDGTGSVITFTFDDPVTVTEVGLINGYAKTDPPHDWYAGNRRITLVVWAFDDGTEVTQELGDAQTVQTVPVGGVETTSIELRILEVTGPGEGPDGRDYTAISEIELAGPVGDGPP</sequence>
<keyword evidence="5" id="KW-1185">Reference proteome</keyword>
<keyword evidence="2" id="KW-0812">Transmembrane</keyword>
<feature type="transmembrane region" description="Helical" evidence="2">
    <location>
        <begin position="116"/>
        <end position="137"/>
    </location>
</feature>
<dbReference type="InterPro" id="IPR057561">
    <property type="entry name" value="NADase_transloc"/>
</dbReference>
<proteinExistence type="predicted"/>
<dbReference type="OrthoDB" id="3712014at2"/>
<dbReference type="SUPFAM" id="SSF49785">
    <property type="entry name" value="Galactose-binding domain-like"/>
    <property type="match status" value="1"/>
</dbReference>
<evidence type="ECO:0000259" key="3">
    <source>
        <dbReference type="Pfam" id="PF25302"/>
    </source>
</evidence>
<feature type="compositionally biased region" description="Pro residues" evidence="1">
    <location>
        <begin position="61"/>
        <end position="75"/>
    </location>
</feature>
<dbReference type="Pfam" id="PF25302">
    <property type="entry name" value="NADase_transloc"/>
    <property type="match status" value="1"/>
</dbReference>